<keyword evidence="1" id="KW-1003">Cell membrane</keyword>
<keyword evidence="8" id="KW-1185">Reference proteome</keyword>
<evidence type="ECO:0000256" key="4">
    <source>
        <dbReference type="ARBA" id="ARBA00023136"/>
    </source>
</evidence>
<dbReference type="Proteomes" id="UP000245999">
    <property type="component" value="Chromosome"/>
</dbReference>
<dbReference type="SMART" id="SM00327">
    <property type="entry name" value="VWA"/>
    <property type="match status" value="1"/>
</dbReference>
<feature type="transmembrane region" description="Helical" evidence="5">
    <location>
        <begin position="20"/>
        <end position="36"/>
    </location>
</feature>
<feature type="transmembrane region" description="Helical" evidence="5">
    <location>
        <begin position="313"/>
        <end position="331"/>
    </location>
</feature>
<evidence type="ECO:0000259" key="6">
    <source>
        <dbReference type="PROSITE" id="PS50234"/>
    </source>
</evidence>
<keyword evidence="3 5" id="KW-1133">Transmembrane helix</keyword>
<sequence>MSGFPEFLRYATLAGYQWQHPLLLLLIGAVPLLFLLRRGLAHRWRAQVPVTLAPGVAPGGGAVALLRFVPDAVLGLALVLAIVAVARPQRTDERLEQTGRGIDIVLAVDVSGSMEIQDLRPNRLEAAKRLATAFVNRRAGDRLGLVAFAGTAYSLAPLTTDYDLLREDLASLKLGLIADDGTAIGTALGVAINRLRESTARSRVCILLSDGENTGGALDPLLAARLAHAYGIRLYTIGLGKDGFVPFGQDSLGHPRYVQTRLDETTMRELAQAADGQFFRATDNAALSQVFARIDGLEKSDIRQLRYRNTKDFYRPYLALSIALWLLWLALKSTFLSNPLED</sequence>
<dbReference type="PANTHER" id="PTHR22550">
    <property type="entry name" value="SPORE GERMINATION PROTEIN"/>
    <property type="match status" value="1"/>
</dbReference>
<dbReference type="Gene3D" id="3.40.50.410">
    <property type="entry name" value="von Willebrand factor, type A domain"/>
    <property type="match status" value="1"/>
</dbReference>
<evidence type="ECO:0000256" key="5">
    <source>
        <dbReference type="SAM" id="Phobius"/>
    </source>
</evidence>
<dbReference type="InterPro" id="IPR002035">
    <property type="entry name" value="VWF_A"/>
</dbReference>
<dbReference type="Pfam" id="PF00092">
    <property type="entry name" value="VWA"/>
    <property type="match status" value="1"/>
</dbReference>
<dbReference type="PROSITE" id="PS50234">
    <property type="entry name" value="VWFA"/>
    <property type="match status" value="1"/>
</dbReference>
<dbReference type="KEGG" id="hnv:DDQ68_08595"/>
<keyword evidence="4 5" id="KW-0472">Membrane</keyword>
<evidence type="ECO:0000313" key="7">
    <source>
        <dbReference type="EMBL" id="AWM32835.1"/>
    </source>
</evidence>
<keyword evidence="2 5" id="KW-0812">Transmembrane</keyword>
<gene>
    <name evidence="7" type="ORF">DDQ68_08595</name>
</gene>
<dbReference type="PANTHER" id="PTHR22550:SF5">
    <property type="entry name" value="LEUCINE ZIPPER PROTEIN 4"/>
    <property type="match status" value="1"/>
</dbReference>
<accession>A0A2Z3GPD2</accession>
<evidence type="ECO:0000256" key="1">
    <source>
        <dbReference type="ARBA" id="ARBA00022475"/>
    </source>
</evidence>
<dbReference type="EMBL" id="CP029145">
    <property type="protein sequence ID" value="AWM32835.1"/>
    <property type="molecule type" value="Genomic_DNA"/>
</dbReference>
<dbReference type="OrthoDB" id="6206554at2"/>
<evidence type="ECO:0000256" key="3">
    <source>
        <dbReference type="ARBA" id="ARBA00022989"/>
    </source>
</evidence>
<proteinExistence type="predicted"/>
<feature type="domain" description="VWFA" evidence="6">
    <location>
        <begin position="103"/>
        <end position="294"/>
    </location>
</feature>
<dbReference type="InterPro" id="IPR036465">
    <property type="entry name" value="vWFA_dom_sf"/>
</dbReference>
<evidence type="ECO:0000256" key="2">
    <source>
        <dbReference type="ARBA" id="ARBA00022692"/>
    </source>
</evidence>
<organism evidence="7 8">
    <name type="scientific">Hymenobacter nivis</name>
    <dbReference type="NCBI Taxonomy" id="1850093"/>
    <lineage>
        <taxon>Bacteria</taxon>
        <taxon>Pseudomonadati</taxon>
        <taxon>Bacteroidota</taxon>
        <taxon>Cytophagia</taxon>
        <taxon>Cytophagales</taxon>
        <taxon>Hymenobacteraceae</taxon>
        <taxon>Hymenobacter</taxon>
    </lineage>
</organism>
<dbReference type="RefSeq" id="WP_109655931.1">
    <property type="nucleotide sequence ID" value="NZ_CP029145.1"/>
</dbReference>
<reference evidence="8" key="1">
    <citation type="submission" date="2018-04" db="EMBL/GenBank/DDBJ databases">
        <title>Complete genome of Antarctic heterotrophic bacterium Hymenobacter nivis.</title>
        <authorList>
            <person name="Terashima M."/>
        </authorList>
    </citation>
    <scope>NUCLEOTIDE SEQUENCE [LARGE SCALE GENOMIC DNA]</scope>
    <source>
        <strain evidence="8">NBRC 111535</strain>
    </source>
</reference>
<protein>
    <recommendedName>
        <fullName evidence="6">VWFA domain-containing protein</fullName>
    </recommendedName>
</protein>
<evidence type="ECO:0000313" key="8">
    <source>
        <dbReference type="Proteomes" id="UP000245999"/>
    </source>
</evidence>
<dbReference type="InterPro" id="IPR050768">
    <property type="entry name" value="UPF0353/GerABKA_families"/>
</dbReference>
<name>A0A2Z3GPD2_9BACT</name>
<dbReference type="AlphaFoldDB" id="A0A2Z3GPD2"/>
<dbReference type="SUPFAM" id="SSF53300">
    <property type="entry name" value="vWA-like"/>
    <property type="match status" value="1"/>
</dbReference>